<dbReference type="InterPro" id="IPR007858">
    <property type="entry name" value="Dpy-30_motif"/>
</dbReference>
<accession>A0ABP1MZN6</accession>
<proteinExistence type="predicted"/>
<dbReference type="EMBL" id="CAXAJV020001280">
    <property type="protein sequence ID" value="CAL7933119.1"/>
    <property type="molecule type" value="Genomic_DNA"/>
</dbReference>
<keyword evidence="1" id="KW-0175">Coiled coil</keyword>
<dbReference type="InterPro" id="IPR049630">
    <property type="entry name" value="DYDC-like_DD"/>
</dbReference>
<dbReference type="Pfam" id="PF05186">
    <property type="entry name" value="Dpy-30"/>
    <property type="match status" value="1"/>
</dbReference>
<gene>
    <name evidence="2" type="ORF">XYLVIOL_LOCUS313</name>
</gene>
<evidence type="ECO:0000313" key="3">
    <source>
        <dbReference type="Proteomes" id="UP001642520"/>
    </source>
</evidence>
<keyword evidence="3" id="KW-1185">Reference proteome</keyword>
<name>A0ABP1MZN6_XYLVO</name>
<sequence length="225" mass="26296">MKKERSVLSDTSIPDPLNVFVKKRGQISHVYGDEGKVNAKELLTALMPDRNQLGCLPLITSSEKCNETTNKIKKISTNFNDNDRKINETLKKVLNDAEDRVEEEESKEQSSTGSISELELSYDGKWLRKYFKLPLTMAIKEIVSKKPRDPVSYLGYWLLNYRRCQERRQLQLEKDNELRYLRSLIEEPMDTEEKVSIDWVGEEEEGRDGNFKYYETTRTSKHADF</sequence>
<organism evidence="2 3">
    <name type="scientific">Xylocopa violacea</name>
    <name type="common">Violet carpenter bee</name>
    <name type="synonym">Apis violacea</name>
    <dbReference type="NCBI Taxonomy" id="135666"/>
    <lineage>
        <taxon>Eukaryota</taxon>
        <taxon>Metazoa</taxon>
        <taxon>Ecdysozoa</taxon>
        <taxon>Arthropoda</taxon>
        <taxon>Hexapoda</taxon>
        <taxon>Insecta</taxon>
        <taxon>Pterygota</taxon>
        <taxon>Neoptera</taxon>
        <taxon>Endopterygota</taxon>
        <taxon>Hymenoptera</taxon>
        <taxon>Apocrita</taxon>
        <taxon>Aculeata</taxon>
        <taxon>Apoidea</taxon>
        <taxon>Anthophila</taxon>
        <taxon>Apidae</taxon>
        <taxon>Xylocopa</taxon>
        <taxon>Xylocopa</taxon>
    </lineage>
</organism>
<evidence type="ECO:0000256" key="1">
    <source>
        <dbReference type="SAM" id="Coils"/>
    </source>
</evidence>
<evidence type="ECO:0000313" key="2">
    <source>
        <dbReference type="EMBL" id="CAL7933119.1"/>
    </source>
</evidence>
<comment type="caution">
    <text evidence="2">The sequence shown here is derived from an EMBL/GenBank/DDBJ whole genome shotgun (WGS) entry which is preliminary data.</text>
</comment>
<feature type="coiled-coil region" evidence="1">
    <location>
        <begin position="80"/>
        <end position="107"/>
    </location>
</feature>
<dbReference type="CDD" id="cd22966">
    <property type="entry name" value="DD_DYDC-like"/>
    <property type="match status" value="1"/>
</dbReference>
<dbReference type="Gene3D" id="1.20.890.10">
    <property type="entry name" value="cAMP-dependent protein kinase regulatory subunit, dimerization-anchoring domain"/>
    <property type="match status" value="1"/>
</dbReference>
<reference evidence="2 3" key="1">
    <citation type="submission" date="2024-08" db="EMBL/GenBank/DDBJ databases">
        <authorList>
            <person name="Will J Nash"/>
            <person name="Angela Man"/>
            <person name="Seanna McTaggart"/>
            <person name="Kendall Baker"/>
            <person name="Tom Barker"/>
            <person name="Leah Catchpole"/>
            <person name="Alex Durrant"/>
            <person name="Karim Gharbi"/>
            <person name="Naomi Irish"/>
            <person name="Gemy Kaithakottil"/>
            <person name="Debby Ku"/>
            <person name="Aaliyah Providence"/>
            <person name="Felix Shaw"/>
            <person name="David Swarbreck"/>
            <person name="Chris Watkins"/>
            <person name="Ann M. McCartney"/>
            <person name="Giulio Formenti"/>
            <person name="Alice Mouton"/>
            <person name="Noel Vella"/>
            <person name="Bjorn M von Reumont"/>
            <person name="Adriana Vella"/>
            <person name="Wilfried Haerty"/>
        </authorList>
    </citation>
    <scope>NUCLEOTIDE SEQUENCE [LARGE SCALE GENOMIC DNA]</scope>
</reference>
<protein>
    <submittedName>
        <fullName evidence="2">Uncharacterized protein</fullName>
    </submittedName>
</protein>
<dbReference type="Proteomes" id="UP001642520">
    <property type="component" value="Unassembled WGS sequence"/>
</dbReference>